<feature type="domain" description="DUF4246" evidence="1">
    <location>
        <begin position="291"/>
        <end position="635"/>
    </location>
</feature>
<evidence type="ECO:0000313" key="3">
    <source>
        <dbReference type="Proteomes" id="UP001054902"/>
    </source>
</evidence>
<dbReference type="InterPro" id="IPR025340">
    <property type="entry name" value="DUF4246"/>
</dbReference>
<dbReference type="PANTHER" id="PTHR33119:SF1">
    <property type="entry name" value="FE2OG DIOXYGENASE DOMAIN-CONTAINING PROTEIN"/>
    <property type="match status" value="1"/>
</dbReference>
<evidence type="ECO:0000313" key="2">
    <source>
        <dbReference type="EMBL" id="GFH57770.1"/>
    </source>
</evidence>
<dbReference type="PANTHER" id="PTHR33119">
    <property type="entry name" value="IFI3P"/>
    <property type="match status" value="1"/>
</dbReference>
<dbReference type="AlphaFoldDB" id="A0AAD3HBS5"/>
<accession>A0AAD3HBS5</accession>
<comment type="caution">
    <text evidence="2">The sequence shown here is derived from an EMBL/GenBank/DDBJ whole genome shotgun (WGS) entry which is preliminary data.</text>
</comment>
<gene>
    <name evidence="2" type="ORF">CTEN210_14246</name>
</gene>
<dbReference type="Proteomes" id="UP001054902">
    <property type="component" value="Unassembled WGS sequence"/>
</dbReference>
<organism evidence="2 3">
    <name type="scientific">Chaetoceros tenuissimus</name>
    <dbReference type="NCBI Taxonomy" id="426638"/>
    <lineage>
        <taxon>Eukaryota</taxon>
        <taxon>Sar</taxon>
        <taxon>Stramenopiles</taxon>
        <taxon>Ochrophyta</taxon>
        <taxon>Bacillariophyta</taxon>
        <taxon>Coscinodiscophyceae</taxon>
        <taxon>Chaetocerotophycidae</taxon>
        <taxon>Chaetocerotales</taxon>
        <taxon>Chaetocerotaceae</taxon>
        <taxon>Chaetoceros</taxon>
    </lineage>
</organism>
<dbReference type="InterPro" id="IPR049192">
    <property type="entry name" value="DUF4246_C"/>
</dbReference>
<reference evidence="2 3" key="1">
    <citation type="journal article" date="2021" name="Sci. Rep.">
        <title>The genome of the diatom Chaetoceros tenuissimus carries an ancient integrated fragment of an extant virus.</title>
        <authorList>
            <person name="Hongo Y."/>
            <person name="Kimura K."/>
            <person name="Takaki Y."/>
            <person name="Yoshida Y."/>
            <person name="Baba S."/>
            <person name="Kobayashi G."/>
            <person name="Nagasaki K."/>
            <person name="Hano T."/>
            <person name="Tomaru Y."/>
        </authorList>
    </citation>
    <scope>NUCLEOTIDE SEQUENCE [LARGE SCALE GENOMIC DNA]</scope>
    <source>
        <strain evidence="2 3">NIES-3715</strain>
    </source>
</reference>
<protein>
    <recommendedName>
        <fullName evidence="1">DUF4246 domain-containing protein</fullName>
    </recommendedName>
</protein>
<name>A0AAD3HBS5_9STRA</name>
<keyword evidence="3" id="KW-1185">Reference proteome</keyword>
<dbReference type="Pfam" id="PF14033">
    <property type="entry name" value="DUF4246"/>
    <property type="match status" value="1"/>
</dbReference>
<sequence length="674" mass="77696">MNSSEPLEFELIAEILSYNVASYGDLAQMRLVSKSLPLAYLLKASGHLKVCHPSKERYYQELVTIGEDSYEGLRLISTRSTGRDPMEFLHLFELLPPASIQSSLCISASRDFPKSVDIEKDVPTIFRTLKKLNETKSMQEFEDLAKESLKKGMFFSVNEREKEQGQYDEHKEEDDTVSWGRKDTYAFLLTLVATKTYVEVQEEGNVRSVLFEAKNKDNVPYDFVMKLADSGSKYKGYIIKDNGREVTCIVPVIIHFDEDYFYETFNAYDAKYEHIQISSLWSKYQEQTKVEGVAIADKMISHDLHEKLMNQINSLAERSPVDYHPHSRNIVRDLVHPALFAYVKGVSPMVSKPAVPAPDFPVIEYEDIEKEETDVVTDYWGRQYEESLKYQWLPTYFSISDKGQCVIEDYINNLVPRAEHEELYTSLAQLFSQALPLFESVLSYGRSVRPRIRDFEETDGIEYDDEVPADIEEIPHSLRGEKVQVITKIVDYELTSGDTYEGVWHVEGMSHEEIVATAIYFIDRADEIEGGDLLFKRAFHRDEAQFIFSSVDQIRPQPLEDAIQTGLMPLGLVQTLNKRLIVFPNSHVHKVTDLKNLSNDMDTGDGVKKRRIIVFFLVNPEKRITSTREVPPQQEIAGGKMSMDDARAHRLELMKERKFTKQDWNVREIELCEH</sequence>
<proteinExistence type="predicted"/>
<evidence type="ECO:0000259" key="1">
    <source>
        <dbReference type="Pfam" id="PF14033"/>
    </source>
</evidence>
<dbReference type="EMBL" id="BLLK01000058">
    <property type="protein sequence ID" value="GFH57770.1"/>
    <property type="molecule type" value="Genomic_DNA"/>
</dbReference>